<protein>
    <submittedName>
        <fullName evidence="1">Thioesterase</fullName>
    </submittedName>
</protein>
<dbReference type="Proteomes" id="UP000604117">
    <property type="component" value="Unassembled WGS sequence"/>
</dbReference>
<evidence type="ECO:0000313" key="1">
    <source>
        <dbReference type="EMBL" id="GIF71940.1"/>
    </source>
</evidence>
<dbReference type="Gene3D" id="3.10.129.10">
    <property type="entry name" value="Hotdog Thioesterase"/>
    <property type="match status" value="1"/>
</dbReference>
<keyword evidence="2" id="KW-1185">Reference proteome</keyword>
<gene>
    <name evidence="1" type="ORF">Asi02nite_14580</name>
</gene>
<reference evidence="1 2" key="1">
    <citation type="submission" date="2021-01" db="EMBL/GenBank/DDBJ databases">
        <title>Whole genome shotgun sequence of Asanoa siamensis NBRC 107932.</title>
        <authorList>
            <person name="Komaki H."/>
            <person name="Tamura T."/>
        </authorList>
    </citation>
    <scope>NUCLEOTIDE SEQUENCE [LARGE SCALE GENOMIC DNA]</scope>
    <source>
        <strain evidence="1 2">NBRC 107932</strain>
    </source>
</reference>
<dbReference type="RefSeq" id="WP_203711402.1">
    <property type="nucleotide sequence ID" value="NZ_BONE01000008.1"/>
</dbReference>
<accession>A0ABQ4CKY0</accession>
<proteinExistence type="predicted"/>
<dbReference type="PANTHER" id="PTHR31793:SF24">
    <property type="entry name" value="LONG-CHAIN ACYL-COA THIOESTERASE FADM"/>
    <property type="match status" value="1"/>
</dbReference>
<name>A0ABQ4CKY0_9ACTN</name>
<sequence length="134" mass="15105">MFQVRVTVRGYELDSLGHLNQAVYLQYAEHARWEILRAAGLEQATLLDSGVAPVVLETTIKYRRELRAGDEVDVSCEFRWGEGRTFGMHQEIRRTDGTLAAELDGMLDLGARKLLPDPVEAWRKVTPRPAVLGL</sequence>
<dbReference type="InterPro" id="IPR050563">
    <property type="entry name" value="4-hydroxybenzoyl-CoA_TE"/>
</dbReference>
<dbReference type="CDD" id="cd00586">
    <property type="entry name" value="4HBT"/>
    <property type="match status" value="1"/>
</dbReference>
<dbReference type="EMBL" id="BONE01000008">
    <property type="protein sequence ID" value="GIF71940.1"/>
    <property type="molecule type" value="Genomic_DNA"/>
</dbReference>
<evidence type="ECO:0000313" key="2">
    <source>
        <dbReference type="Proteomes" id="UP000604117"/>
    </source>
</evidence>
<organism evidence="1 2">
    <name type="scientific">Asanoa siamensis</name>
    <dbReference type="NCBI Taxonomy" id="926357"/>
    <lineage>
        <taxon>Bacteria</taxon>
        <taxon>Bacillati</taxon>
        <taxon>Actinomycetota</taxon>
        <taxon>Actinomycetes</taxon>
        <taxon>Micromonosporales</taxon>
        <taxon>Micromonosporaceae</taxon>
        <taxon>Asanoa</taxon>
    </lineage>
</organism>
<dbReference type="SUPFAM" id="SSF54637">
    <property type="entry name" value="Thioesterase/thiol ester dehydrase-isomerase"/>
    <property type="match status" value="1"/>
</dbReference>
<dbReference type="Pfam" id="PF13279">
    <property type="entry name" value="4HBT_2"/>
    <property type="match status" value="1"/>
</dbReference>
<comment type="caution">
    <text evidence="1">The sequence shown here is derived from an EMBL/GenBank/DDBJ whole genome shotgun (WGS) entry which is preliminary data.</text>
</comment>
<dbReference type="InterPro" id="IPR029069">
    <property type="entry name" value="HotDog_dom_sf"/>
</dbReference>
<dbReference type="PANTHER" id="PTHR31793">
    <property type="entry name" value="4-HYDROXYBENZOYL-COA THIOESTERASE FAMILY MEMBER"/>
    <property type="match status" value="1"/>
</dbReference>